<dbReference type="GO" id="GO:0016747">
    <property type="term" value="F:acyltransferase activity, transferring groups other than amino-acyl groups"/>
    <property type="evidence" value="ECO:0007669"/>
    <property type="project" value="InterPro"/>
</dbReference>
<dbReference type="AlphaFoldDB" id="A0A9P4MTX2"/>
<accession>A0A9P4MTX2</accession>
<dbReference type="PANTHER" id="PTHR42791">
    <property type="entry name" value="GNAT FAMILY ACETYLTRANSFERASE"/>
    <property type="match status" value="1"/>
</dbReference>
<dbReference type="Gene3D" id="3.40.630.30">
    <property type="match status" value="1"/>
</dbReference>
<protein>
    <recommendedName>
        <fullName evidence="3">Acetyltransferase, GNAT family</fullName>
    </recommendedName>
</protein>
<reference evidence="1" key="1">
    <citation type="journal article" date="2020" name="Stud. Mycol.">
        <title>101 Dothideomycetes genomes: a test case for predicting lifestyles and emergence of pathogens.</title>
        <authorList>
            <person name="Haridas S."/>
            <person name="Albert R."/>
            <person name="Binder M."/>
            <person name="Bloem J."/>
            <person name="Labutti K."/>
            <person name="Salamov A."/>
            <person name="Andreopoulos B."/>
            <person name="Baker S."/>
            <person name="Barry K."/>
            <person name="Bills G."/>
            <person name="Bluhm B."/>
            <person name="Cannon C."/>
            <person name="Castanera R."/>
            <person name="Culley D."/>
            <person name="Daum C."/>
            <person name="Ezra D."/>
            <person name="Gonzalez J."/>
            <person name="Henrissat B."/>
            <person name="Kuo A."/>
            <person name="Liang C."/>
            <person name="Lipzen A."/>
            <person name="Lutzoni F."/>
            <person name="Magnuson J."/>
            <person name="Mondo S."/>
            <person name="Nolan M."/>
            <person name="Ohm R."/>
            <person name="Pangilinan J."/>
            <person name="Park H.-J."/>
            <person name="Ramirez L."/>
            <person name="Alfaro M."/>
            <person name="Sun H."/>
            <person name="Tritt A."/>
            <person name="Yoshinaga Y."/>
            <person name="Zwiers L.-H."/>
            <person name="Turgeon B."/>
            <person name="Goodwin S."/>
            <person name="Spatafora J."/>
            <person name="Crous P."/>
            <person name="Grigoriev I."/>
        </authorList>
    </citation>
    <scope>NUCLEOTIDE SEQUENCE</scope>
    <source>
        <strain evidence="1">ATCC 74209</strain>
    </source>
</reference>
<dbReference type="InterPro" id="IPR016181">
    <property type="entry name" value="Acyl_CoA_acyltransferase"/>
</dbReference>
<dbReference type="SUPFAM" id="SSF55729">
    <property type="entry name" value="Acyl-CoA N-acyltransferases (Nat)"/>
    <property type="match status" value="1"/>
</dbReference>
<dbReference type="OrthoDB" id="4738875at2759"/>
<evidence type="ECO:0000313" key="1">
    <source>
        <dbReference type="EMBL" id="KAF2203001.1"/>
    </source>
</evidence>
<evidence type="ECO:0008006" key="3">
    <source>
        <dbReference type="Google" id="ProtNLM"/>
    </source>
</evidence>
<gene>
    <name evidence="1" type="ORF">GQ43DRAFT_289251</name>
</gene>
<evidence type="ECO:0000313" key="2">
    <source>
        <dbReference type="Proteomes" id="UP000799536"/>
    </source>
</evidence>
<organism evidence="1 2">
    <name type="scientific">Delitschia confertaspora ATCC 74209</name>
    <dbReference type="NCBI Taxonomy" id="1513339"/>
    <lineage>
        <taxon>Eukaryota</taxon>
        <taxon>Fungi</taxon>
        <taxon>Dikarya</taxon>
        <taxon>Ascomycota</taxon>
        <taxon>Pezizomycotina</taxon>
        <taxon>Dothideomycetes</taxon>
        <taxon>Pleosporomycetidae</taxon>
        <taxon>Pleosporales</taxon>
        <taxon>Delitschiaceae</taxon>
        <taxon>Delitschia</taxon>
    </lineage>
</organism>
<proteinExistence type="predicted"/>
<comment type="caution">
    <text evidence="1">The sequence shown here is derived from an EMBL/GenBank/DDBJ whole genome shotgun (WGS) entry which is preliminary data.</text>
</comment>
<dbReference type="Proteomes" id="UP000799536">
    <property type="component" value="Unassembled WGS sequence"/>
</dbReference>
<dbReference type="InterPro" id="IPR052523">
    <property type="entry name" value="Trichothecene_AcTrans"/>
</dbReference>
<keyword evidence="2" id="KW-1185">Reference proteome</keyword>
<name>A0A9P4MTX2_9PLEO</name>
<dbReference type="EMBL" id="ML993916">
    <property type="protein sequence ID" value="KAF2203001.1"/>
    <property type="molecule type" value="Genomic_DNA"/>
</dbReference>
<dbReference type="PANTHER" id="PTHR42791:SF2">
    <property type="entry name" value="N-ACETYLTRANSFERASE DOMAIN-CONTAINING PROTEIN"/>
    <property type="match status" value="1"/>
</dbReference>
<sequence>MITQHPLYLSTPLSAHALDTAPPDCTRGSIVLRVATPSDLDALVNIALVAMPMDPQWDYRFPHRRSFPGDTLLFTRRRYREFLENKSGRWSVILAELVYRRSMPRNRKSYAQSIAFAVWDVAHISPGAPVASREAALPTCGIPSRRDASCKRLKAWKQTLSTSSRDLFDKQYGLRYFQLQILATHPRFHRIGAGTALCRQGIRAAEKLDMKIAVFASPMGKRLYGKLGFRKLATVKIQVEGEDESICIEAMSYEPNSWSRPLGEYPELPYLAGNYS</sequence>